<gene>
    <name evidence="1" type="ORF">F383_33009</name>
    <name evidence="2" type="ORF">F383_33465</name>
</gene>
<reference evidence="3" key="2">
    <citation type="submission" date="2014-09" db="EMBL/GenBank/DDBJ databases">
        <authorList>
            <person name="Mudge J."/>
            <person name="Ramaraj T."/>
            <person name="Lindquist I.E."/>
            <person name="Bharti A.K."/>
            <person name="Sundararajan A."/>
            <person name="Cameron C.T."/>
            <person name="Woodward J.E."/>
            <person name="May G.D."/>
            <person name="Brubaker C."/>
            <person name="Broadhvest J."/>
            <person name="Wilkins T.A."/>
        </authorList>
    </citation>
    <scope>NUCLEOTIDE SEQUENCE</scope>
    <source>
        <strain evidence="3">cv. AKA8401</strain>
    </source>
</reference>
<dbReference type="Proteomes" id="UP000032142">
    <property type="component" value="Unassembled WGS sequence"/>
</dbReference>
<dbReference type="EMBL" id="JRRC01454262">
    <property type="protein sequence ID" value="KHG06538.1"/>
    <property type="molecule type" value="Genomic_DNA"/>
</dbReference>
<accession>A0A0B0N1X2</accession>
<protein>
    <submittedName>
        <fullName evidence="2">Uncharacterized protein</fullName>
    </submittedName>
</protein>
<proteinExistence type="predicted"/>
<dbReference type="AlphaFoldDB" id="A0A0B0N1X2"/>
<comment type="caution">
    <text evidence="2">The sequence shown here is derived from an EMBL/GenBank/DDBJ whole genome shotgun (WGS) entry which is preliminary data.</text>
</comment>
<sequence>MVLLARIYRNPMSKSHIDAISQIWSYT</sequence>
<reference evidence="2" key="1">
    <citation type="submission" date="2014-09" db="EMBL/GenBank/DDBJ databases">
        <title>G. arboreum L. cv. AKA8401 A2 genome assembly version 1.0.</title>
        <authorList>
            <person name="Mudge J."/>
            <person name="Ramaraj T."/>
            <person name="Lindquist I.E."/>
            <person name="Bharti A.K."/>
            <person name="Sundararajan A."/>
            <person name="Cameron C.T."/>
            <person name="Woodward J.E."/>
            <person name="May G.D."/>
            <person name="Brubaker C."/>
            <person name="Broadhvest J."/>
            <person name="Wilkins T.A."/>
        </authorList>
    </citation>
    <scope>NUCLEOTIDE SEQUENCE</scope>
</reference>
<evidence type="ECO:0000313" key="3">
    <source>
        <dbReference type="Proteomes" id="UP000032142"/>
    </source>
</evidence>
<dbReference type="EMBL" id="JRRC01464873">
    <property type="protein sequence ID" value="KHG07010.1"/>
    <property type="molecule type" value="Genomic_DNA"/>
</dbReference>
<keyword evidence="3" id="KW-1185">Reference proteome</keyword>
<evidence type="ECO:0000313" key="1">
    <source>
        <dbReference type="EMBL" id="KHG06538.1"/>
    </source>
</evidence>
<organism evidence="2 3">
    <name type="scientific">Gossypium arboreum</name>
    <name type="common">Tree cotton</name>
    <name type="synonym">Gossypium nanking</name>
    <dbReference type="NCBI Taxonomy" id="29729"/>
    <lineage>
        <taxon>Eukaryota</taxon>
        <taxon>Viridiplantae</taxon>
        <taxon>Streptophyta</taxon>
        <taxon>Embryophyta</taxon>
        <taxon>Tracheophyta</taxon>
        <taxon>Spermatophyta</taxon>
        <taxon>Magnoliopsida</taxon>
        <taxon>eudicotyledons</taxon>
        <taxon>Gunneridae</taxon>
        <taxon>Pentapetalae</taxon>
        <taxon>rosids</taxon>
        <taxon>malvids</taxon>
        <taxon>Malvales</taxon>
        <taxon>Malvaceae</taxon>
        <taxon>Malvoideae</taxon>
        <taxon>Gossypium</taxon>
    </lineage>
</organism>
<name>A0A0B0N1X2_GOSAR</name>
<evidence type="ECO:0000313" key="2">
    <source>
        <dbReference type="EMBL" id="KHG07010.1"/>
    </source>
</evidence>